<sequence>MQQDKIVEISNIPYKTYDQAIWRFIEETRPKRLHRKLRLKDGKWLAFDVAFVEYYSIEDAGSCFKFNGAKFDGRSLNVNWTSSTVLDSSTIRTYNNHPPSLSSSFNRRPSPDYSLGTATSRDEKFPRRRSREKSRDRDRERSYEKDRDRDRRNRDRKRPRRSSKERSSSRDKRRHTSRSPPSVVDSSKASSSQALSEISPSPLTIAVVEPMVEKDKKERRESIENSANIQPNAKVEMKPTLVPETPEKEPKSAVVDNGKASTMTCVFMSGLGPNVNVADILNFFKSFNPVPAGVRLNLEPRGTAYVEFDSPAGCEQAFRCKNRHYIGVQVGNSYYML</sequence>
<evidence type="ECO:0000256" key="2">
    <source>
        <dbReference type="PROSITE-ProRule" id="PRU00176"/>
    </source>
</evidence>
<dbReference type="GO" id="GO:0005737">
    <property type="term" value="C:cytoplasm"/>
    <property type="evidence" value="ECO:0007669"/>
    <property type="project" value="TreeGrafter"/>
</dbReference>
<evidence type="ECO:0000256" key="3">
    <source>
        <dbReference type="SAM" id="MobiDB-lite"/>
    </source>
</evidence>
<dbReference type="SUPFAM" id="SSF54928">
    <property type="entry name" value="RNA-binding domain, RBD"/>
    <property type="match status" value="2"/>
</dbReference>
<evidence type="ECO:0000313" key="6">
    <source>
        <dbReference type="WBParaSite" id="nRc.2.0.1.t16679-RA"/>
    </source>
</evidence>
<dbReference type="GO" id="GO:0003723">
    <property type="term" value="F:RNA binding"/>
    <property type="evidence" value="ECO:0007669"/>
    <property type="project" value="UniProtKB-UniRule"/>
</dbReference>
<proteinExistence type="predicted"/>
<evidence type="ECO:0000259" key="4">
    <source>
        <dbReference type="PROSITE" id="PS50102"/>
    </source>
</evidence>
<dbReference type="GO" id="GO:0005654">
    <property type="term" value="C:nucleoplasm"/>
    <property type="evidence" value="ECO:0007669"/>
    <property type="project" value="TreeGrafter"/>
</dbReference>
<dbReference type="InterPro" id="IPR035979">
    <property type="entry name" value="RBD_domain_sf"/>
</dbReference>
<evidence type="ECO:0000256" key="1">
    <source>
        <dbReference type="ARBA" id="ARBA00022884"/>
    </source>
</evidence>
<dbReference type="PROSITE" id="PS50102">
    <property type="entry name" value="RRM"/>
    <property type="match status" value="1"/>
</dbReference>
<protein>
    <submittedName>
        <fullName evidence="6">RRM domain-containing protein</fullName>
    </submittedName>
</protein>
<dbReference type="PANTHER" id="PTHR15481:SF0">
    <property type="entry name" value="LD23870P-RELATED"/>
    <property type="match status" value="1"/>
</dbReference>
<dbReference type="Gene3D" id="3.30.70.330">
    <property type="match status" value="2"/>
</dbReference>
<dbReference type="SMART" id="SM00360">
    <property type="entry name" value="RRM"/>
    <property type="match status" value="2"/>
</dbReference>
<feature type="compositionally biased region" description="Basic and acidic residues" evidence="3">
    <location>
        <begin position="133"/>
        <end position="153"/>
    </location>
</feature>
<name>A0A915ITH3_ROMCU</name>
<dbReference type="AlphaFoldDB" id="A0A915ITH3"/>
<dbReference type="GO" id="GO:0000398">
    <property type="term" value="P:mRNA splicing, via spliceosome"/>
    <property type="evidence" value="ECO:0007669"/>
    <property type="project" value="TreeGrafter"/>
</dbReference>
<reference evidence="6" key="1">
    <citation type="submission" date="2022-11" db="UniProtKB">
        <authorList>
            <consortium name="WormBaseParasite"/>
        </authorList>
    </citation>
    <scope>IDENTIFICATION</scope>
</reference>
<feature type="compositionally biased region" description="Low complexity" evidence="3">
    <location>
        <begin position="179"/>
        <end position="198"/>
    </location>
</feature>
<dbReference type="InterPro" id="IPR012677">
    <property type="entry name" value="Nucleotide-bd_a/b_plait_sf"/>
</dbReference>
<dbReference type="Pfam" id="PF00076">
    <property type="entry name" value="RRM_1"/>
    <property type="match status" value="1"/>
</dbReference>
<feature type="compositionally biased region" description="Polar residues" evidence="3">
    <location>
        <begin position="90"/>
        <end position="107"/>
    </location>
</feature>
<dbReference type="Proteomes" id="UP000887565">
    <property type="component" value="Unplaced"/>
</dbReference>
<feature type="region of interest" description="Disordered" evidence="3">
    <location>
        <begin position="90"/>
        <end position="198"/>
    </location>
</feature>
<keyword evidence="5" id="KW-1185">Reference proteome</keyword>
<dbReference type="PANTHER" id="PTHR15481">
    <property type="entry name" value="RIBONUCLEIC ACID BINDING PROTEIN S1"/>
    <property type="match status" value="1"/>
</dbReference>
<accession>A0A915ITH3</accession>
<dbReference type="WBParaSite" id="nRc.2.0.1.t16679-RA">
    <property type="protein sequence ID" value="nRc.2.0.1.t16679-RA"/>
    <property type="gene ID" value="nRc.2.0.1.g16679"/>
</dbReference>
<organism evidence="5 6">
    <name type="scientific">Romanomermis culicivorax</name>
    <name type="common">Nematode worm</name>
    <dbReference type="NCBI Taxonomy" id="13658"/>
    <lineage>
        <taxon>Eukaryota</taxon>
        <taxon>Metazoa</taxon>
        <taxon>Ecdysozoa</taxon>
        <taxon>Nematoda</taxon>
        <taxon>Enoplea</taxon>
        <taxon>Dorylaimia</taxon>
        <taxon>Mermithida</taxon>
        <taxon>Mermithoidea</taxon>
        <taxon>Mermithidae</taxon>
        <taxon>Romanomermis</taxon>
    </lineage>
</organism>
<dbReference type="GO" id="GO:0061574">
    <property type="term" value="C:ASAP complex"/>
    <property type="evidence" value="ECO:0007669"/>
    <property type="project" value="TreeGrafter"/>
</dbReference>
<dbReference type="InterPro" id="IPR000504">
    <property type="entry name" value="RRM_dom"/>
</dbReference>
<evidence type="ECO:0000313" key="5">
    <source>
        <dbReference type="Proteomes" id="UP000887565"/>
    </source>
</evidence>
<feature type="domain" description="RRM" evidence="4">
    <location>
        <begin position="264"/>
        <end position="337"/>
    </location>
</feature>
<keyword evidence="1 2" id="KW-0694">RNA-binding</keyword>